<keyword evidence="1" id="KW-0812">Transmembrane</keyword>
<protein>
    <submittedName>
        <fullName evidence="2">Uncharacterized protein</fullName>
    </submittedName>
</protein>
<evidence type="ECO:0000256" key="1">
    <source>
        <dbReference type="SAM" id="Phobius"/>
    </source>
</evidence>
<organism evidence="2 3">
    <name type="scientific">Coemansia biformis</name>
    <dbReference type="NCBI Taxonomy" id="1286918"/>
    <lineage>
        <taxon>Eukaryota</taxon>
        <taxon>Fungi</taxon>
        <taxon>Fungi incertae sedis</taxon>
        <taxon>Zoopagomycota</taxon>
        <taxon>Kickxellomycotina</taxon>
        <taxon>Kickxellomycetes</taxon>
        <taxon>Kickxellales</taxon>
        <taxon>Kickxellaceae</taxon>
        <taxon>Coemansia</taxon>
    </lineage>
</organism>
<dbReference type="OrthoDB" id="5553747at2759"/>
<dbReference type="EMBL" id="JANBOI010000449">
    <property type="protein sequence ID" value="KAJ1730481.1"/>
    <property type="molecule type" value="Genomic_DNA"/>
</dbReference>
<dbReference type="Proteomes" id="UP001143981">
    <property type="component" value="Unassembled WGS sequence"/>
</dbReference>
<dbReference type="AlphaFoldDB" id="A0A9W7YDF0"/>
<evidence type="ECO:0000313" key="2">
    <source>
        <dbReference type="EMBL" id="KAJ1730481.1"/>
    </source>
</evidence>
<comment type="caution">
    <text evidence="2">The sequence shown here is derived from an EMBL/GenBank/DDBJ whole genome shotgun (WGS) entry which is preliminary data.</text>
</comment>
<evidence type="ECO:0000313" key="3">
    <source>
        <dbReference type="Proteomes" id="UP001143981"/>
    </source>
</evidence>
<feature type="transmembrane region" description="Helical" evidence="1">
    <location>
        <begin position="79"/>
        <end position="103"/>
    </location>
</feature>
<keyword evidence="3" id="KW-1185">Reference proteome</keyword>
<feature type="transmembrane region" description="Helical" evidence="1">
    <location>
        <begin position="7"/>
        <end position="25"/>
    </location>
</feature>
<accession>A0A9W7YDF0</accession>
<keyword evidence="1" id="KW-0472">Membrane</keyword>
<gene>
    <name evidence="2" type="ORF">LPJ61_002987</name>
</gene>
<feature type="transmembrane region" description="Helical" evidence="1">
    <location>
        <begin position="185"/>
        <end position="205"/>
    </location>
</feature>
<feature type="transmembrane region" description="Helical" evidence="1">
    <location>
        <begin position="151"/>
        <end position="173"/>
    </location>
</feature>
<feature type="transmembrane region" description="Helical" evidence="1">
    <location>
        <begin position="45"/>
        <end position="67"/>
    </location>
</feature>
<sequence length="223" mass="24257">MLGYSNWVFADGVLAMAMLSVSLYLRAALGMSLGNSAMVYKASMAFNYCAGIQMCYLLCVLTTRLHLHLNPLILTKRAVAVASARVFSVCLVALVIVGVVVMFDPNVQFAGTGIRLVQAALVAIVVICISLAIVVAFTMKCPGASYSKRHYAILYAALFLVTLWATFAGARTLVPLDNAAHSNEIMQYLLIYVPLTLTGTIFVVLKAPRYFNFDLASQWQAQL</sequence>
<name>A0A9W7YDF0_9FUNG</name>
<proteinExistence type="predicted"/>
<feature type="transmembrane region" description="Helical" evidence="1">
    <location>
        <begin position="115"/>
        <end position="139"/>
    </location>
</feature>
<reference evidence="2" key="1">
    <citation type="submission" date="2022-07" db="EMBL/GenBank/DDBJ databases">
        <title>Phylogenomic reconstructions and comparative analyses of Kickxellomycotina fungi.</title>
        <authorList>
            <person name="Reynolds N.K."/>
            <person name="Stajich J.E."/>
            <person name="Barry K."/>
            <person name="Grigoriev I.V."/>
            <person name="Crous P."/>
            <person name="Smith M.E."/>
        </authorList>
    </citation>
    <scope>NUCLEOTIDE SEQUENCE</scope>
    <source>
        <strain evidence="2">BCRC 34381</strain>
    </source>
</reference>
<keyword evidence="1" id="KW-1133">Transmembrane helix</keyword>